<comment type="similarity">
    <text evidence="1">Belongs to the class IV-like SAM-binding methyltransferase superfamily. RNA methyltransferase TrmH family.</text>
</comment>
<proteinExistence type="inferred from homology"/>
<dbReference type="Pfam" id="PF22435">
    <property type="entry name" value="MRM3-like_sub_bind"/>
    <property type="match status" value="1"/>
</dbReference>
<dbReference type="PANTHER" id="PTHR43191">
    <property type="entry name" value="RRNA METHYLTRANSFERASE 3"/>
    <property type="match status" value="1"/>
</dbReference>
<dbReference type="InterPro" id="IPR029026">
    <property type="entry name" value="tRNA_m1G_MTases_N"/>
</dbReference>
<evidence type="ECO:0000256" key="2">
    <source>
        <dbReference type="ARBA" id="ARBA00022603"/>
    </source>
</evidence>
<dbReference type="SUPFAM" id="SSF75217">
    <property type="entry name" value="alpha/beta knot"/>
    <property type="match status" value="1"/>
</dbReference>
<gene>
    <name evidence="5" type="ORF">KC729_20890</name>
</gene>
<dbReference type="InterPro" id="IPR029028">
    <property type="entry name" value="Alpha/beta_knot_MTases"/>
</dbReference>
<dbReference type="GO" id="GO:0032259">
    <property type="term" value="P:methylation"/>
    <property type="evidence" value="ECO:0007669"/>
    <property type="project" value="UniProtKB-KW"/>
</dbReference>
<dbReference type="InterPro" id="IPR051259">
    <property type="entry name" value="rRNA_Methyltransferase"/>
</dbReference>
<sequence>MEIPTITSSQNRQVTRVRRLLARPRECRKAGVLVADGIHLVREALEVGLPCQLLFAEVQSRDPEIAHLVESAERLRLPLYPILPHLFRAVSPVETPQGILGVFERPRHDRHELWGGPPQSHLVVAAGIQDPTNLGSIARSALAAGAVGLVCTEETVDPFHHRALRASMGASFRLPVVTGEALRPTIHKLRNQGYRTLALAPRGETDLRSLDPRVPYALLLGSEGAGLAADIESECEHRVRIPIAPAVESLGVAAAAAVALFWLRLTPPASPDGSTLVP</sequence>
<reference evidence="5" key="1">
    <citation type="submission" date="2020-04" db="EMBL/GenBank/DDBJ databases">
        <authorList>
            <person name="Zhang T."/>
        </authorList>
    </citation>
    <scope>NUCLEOTIDE SEQUENCE</scope>
    <source>
        <strain evidence="5">HKST-UBA01</strain>
    </source>
</reference>
<dbReference type="InterPro" id="IPR029064">
    <property type="entry name" value="Ribosomal_eL30-like_sf"/>
</dbReference>
<dbReference type="InterPro" id="IPR053888">
    <property type="entry name" value="MRM3-like_sub_bind"/>
</dbReference>
<dbReference type="Pfam" id="PF00588">
    <property type="entry name" value="SpoU_methylase"/>
    <property type="match status" value="1"/>
</dbReference>
<evidence type="ECO:0000256" key="3">
    <source>
        <dbReference type="ARBA" id="ARBA00022679"/>
    </source>
</evidence>
<protein>
    <submittedName>
        <fullName evidence="5">RNA methyltransferase</fullName>
    </submittedName>
</protein>
<dbReference type="AlphaFoldDB" id="A0A956RSX0"/>
<dbReference type="GO" id="GO:0005737">
    <property type="term" value="C:cytoplasm"/>
    <property type="evidence" value="ECO:0007669"/>
    <property type="project" value="UniProtKB-ARBA"/>
</dbReference>
<evidence type="ECO:0000313" key="6">
    <source>
        <dbReference type="Proteomes" id="UP000697710"/>
    </source>
</evidence>
<keyword evidence="2 5" id="KW-0489">Methyltransferase</keyword>
<evidence type="ECO:0000313" key="5">
    <source>
        <dbReference type="EMBL" id="MCA9730154.1"/>
    </source>
</evidence>
<evidence type="ECO:0000256" key="1">
    <source>
        <dbReference type="ARBA" id="ARBA00007228"/>
    </source>
</evidence>
<dbReference type="EMBL" id="JAGQHR010001016">
    <property type="protein sequence ID" value="MCA9730154.1"/>
    <property type="molecule type" value="Genomic_DNA"/>
</dbReference>
<dbReference type="GO" id="GO:0006396">
    <property type="term" value="P:RNA processing"/>
    <property type="evidence" value="ECO:0007669"/>
    <property type="project" value="InterPro"/>
</dbReference>
<dbReference type="Gene3D" id="3.40.1280.10">
    <property type="match status" value="1"/>
</dbReference>
<name>A0A956RSX0_UNCEI</name>
<dbReference type="SMART" id="SM00967">
    <property type="entry name" value="SpoU_sub_bind"/>
    <property type="match status" value="1"/>
</dbReference>
<organism evidence="5 6">
    <name type="scientific">Eiseniibacteriota bacterium</name>
    <dbReference type="NCBI Taxonomy" id="2212470"/>
    <lineage>
        <taxon>Bacteria</taxon>
        <taxon>Candidatus Eiseniibacteriota</taxon>
    </lineage>
</organism>
<dbReference type="SUPFAM" id="SSF55315">
    <property type="entry name" value="L30e-like"/>
    <property type="match status" value="1"/>
</dbReference>
<dbReference type="Proteomes" id="UP000697710">
    <property type="component" value="Unassembled WGS sequence"/>
</dbReference>
<dbReference type="GO" id="GO:0008173">
    <property type="term" value="F:RNA methyltransferase activity"/>
    <property type="evidence" value="ECO:0007669"/>
    <property type="project" value="InterPro"/>
</dbReference>
<dbReference type="InterPro" id="IPR013123">
    <property type="entry name" value="SpoU_subst-bd"/>
</dbReference>
<comment type="caution">
    <text evidence="5">The sequence shown here is derived from an EMBL/GenBank/DDBJ whole genome shotgun (WGS) entry which is preliminary data.</text>
</comment>
<dbReference type="PANTHER" id="PTHR43191:SF2">
    <property type="entry name" value="RRNA METHYLTRANSFERASE 3, MITOCHONDRIAL"/>
    <property type="match status" value="1"/>
</dbReference>
<dbReference type="InterPro" id="IPR001537">
    <property type="entry name" value="SpoU_MeTrfase"/>
</dbReference>
<feature type="domain" description="RNA 2-O ribose methyltransferase substrate binding" evidence="4">
    <location>
        <begin position="34"/>
        <end position="109"/>
    </location>
</feature>
<keyword evidence="3" id="KW-0808">Transferase</keyword>
<evidence type="ECO:0000259" key="4">
    <source>
        <dbReference type="SMART" id="SM00967"/>
    </source>
</evidence>
<reference evidence="5" key="2">
    <citation type="journal article" date="2021" name="Microbiome">
        <title>Successional dynamics and alternative stable states in a saline activated sludge microbial community over 9 years.</title>
        <authorList>
            <person name="Wang Y."/>
            <person name="Ye J."/>
            <person name="Ju F."/>
            <person name="Liu L."/>
            <person name="Boyd J.A."/>
            <person name="Deng Y."/>
            <person name="Parks D.H."/>
            <person name="Jiang X."/>
            <person name="Yin X."/>
            <person name="Woodcroft B.J."/>
            <person name="Tyson G.W."/>
            <person name="Hugenholtz P."/>
            <person name="Polz M.F."/>
            <person name="Zhang T."/>
        </authorList>
    </citation>
    <scope>NUCLEOTIDE SEQUENCE</scope>
    <source>
        <strain evidence="5">HKST-UBA01</strain>
    </source>
</reference>
<dbReference type="CDD" id="cd18095">
    <property type="entry name" value="SpoU-like_rRNA-MTase"/>
    <property type="match status" value="1"/>
</dbReference>
<dbReference type="Gene3D" id="3.30.1330.30">
    <property type="match status" value="1"/>
</dbReference>
<accession>A0A956RSX0</accession>
<dbReference type="GO" id="GO:0003723">
    <property type="term" value="F:RNA binding"/>
    <property type="evidence" value="ECO:0007669"/>
    <property type="project" value="InterPro"/>
</dbReference>